<protein>
    <recommendedName>
        <fullName evidence="3">Type II secretion system protein N</fullName>
    </recommendedName>
    <alternativeName>
        <fullName evidence="10">General secretion pathway protein N</fullName>
    </alternativeName>
</protein>
<evidence type="ECO:0000256" key="5">
    <source>
        <dbReference type="ARBA" id="ARBA00022475"/>
    </source>
</evidence>
<dbReference type="GO" id="GO:0005886">
    <property type="term" value="C:plasma membrane"/>
    <property type="evidence" value="ECO:0007669"/>
    <property type="project" value="UniProtKB-SubCell"/>
</dbReference>
<gene>
    <name evidence="11" type="primary">outN</name>
    <name evidence="11" type="ORF">NCTC12965_07533</name>
</gene>
<evidence type="ECO:0000256" key="4">
    <source>
        <dbReference type="ARBA" id="ARBA00022448"/>
    </source>
</evidence>
<dbReference type="Pfam" id="PF01203">
    <property type="entry name" value="T2SSN"/>
    <property type="match status" value="1"/>
</dbReference>
<dbReference type="KEGG" id="sfw:WN53_25230"/>
<evidence type="ECO:0000256" key="1">
    <source>
        <dbReference type="ARBA" id="ARBA00004533"/>
    </source>
</evidence>
<proteinExistence type="inferred from homology"/>
<dbReference type="EMBL" id="CABEEZ010000148">
    <property type="protein sequence ID" value="VTR57786.1"/>
    <property type="molecule type" value="Genomic_DNA"/>
</dbReference>
<dbReference type="GeneID" id="30323490"/>
<accession>A0A0F7HI01</accession>
<keyword evidence="5" id="KW-1003">Cell membrane</keyword>
<keyword evidence="8" id="KW-0653">Protein transport</keyword>
<dbReference type="AlphaFoldDB" id="A0A0F7HI01"/>
<keyword evidence="7" id="KW-0812">Transmembrane</keyword>
<organism evidence="11">
    <name type="scientific">Serratia fonticola</name>
    <dbReference type="NCBI Taxonomy" id="47917"/>
    <lineage>
        <taxon>Bacteria</taxon>
        <taxon>Pseudomonadati</taxon>
        <taxon>Pseudomonadota</taxon>
        <taxon>Gammaproteobacteria</taxon>
        <taxon>Enterobacterales</taxon>
        <taxon>Yersiniaceae</taxon>
        <taxon>Serratia</taxon>
    </lineage>
</organism>
<keyword evidence="4" id="KW-0813">Transport</keyword>
<evidence type="ECO:0000256" key="2">
    <source>
        <dbReference type="ARBA" id="ARBA00007208"/>
    </source>
</evidence>
<keyword evidence="9" id="KW-0472">Membrane</keyword>
<dbReference type="GO" id="GO:0015628">
    <property type="term" value="P:protein secretion by the type II secretion system"/>
    <property type="evidence" value="ECO:0007669"/>
    <property type="project" value="InterPro"/>
</dbReference>
<evidence type="ECO:0000256" key="7">
    <source>
        <dbReference type="ARBA" id="ARBA00022692"/>
    </source>
</evidence>
<comment type="subcellular location">
    <subcellularLocation>
        <location evidence="1">Cell inner membrane</location>
    </subcellularLocation>
</comment>
<evidence type="ECO:0000256" key="9">
    <source>
        <dbReference type="ARBA" id="ARBA00023136"/>
    </source>
</evidence>
<evidence type="ECO:0000256" key="6">
    <source>
        <dbReference type="ARBA" id="ARBA00022519"/>
    </source>
</evidence>
<keyword evidence="6" id="KW-0997">Cell inner membrane</keyword>
<evidence type="ECO:0000256" key="8">
    <source>
        <dbReference type="ARBA" id="ARBA00022927"/>
    </source>
</evidence>
<dbReference type="RefSeq" id="WP_024486646.1">
    <property type="nucleotide sequence ID" value="NZ_CP011254.1"/>
</dbReference>
<dbReference type="GO" id="GO:0015627">
    <property type="term" value="C:type II protein secretion system complex"/>
    <property type="evidence" value="ECO:0007669"/>
    <property type="project" value="InterPro"/>
</dbReference>
<reference evidence="11" key="1">
    <citation type="submission" date="2019-05" db="EMBL/GenBank/DDBJ databases">
        <authorList>
            <consortium name="Pathogen Informatics"/>
        </authorList>
    </citation>
    <scope>NUCLEOTIDE SEQUENCE [LARGE SCALE GENOMIC DNA]</scope>
    <source>
        <strain evidence="11">NCTC12965</strain>
    </source>
</reference>
<dbReference type="InterPro" id="IPR022792">
    <property type="entry name" value="T2SS_protein-GspN"/>
</dbReference>
<comment type="similarity">
    <text evidence="2">Belongs to the GSP N family.</text>
</comment>
<evidence type="ECO:0000256" key="3">
    <source>
        <dbReference type="ARBA" id="ARBA00021563"/>
    </source>
</evidence>
<evidence type="ECO:0000313" key="11">
    <source>
        <dbReference type="EMBL" id="VTR57786.1"/>
    </source>
</evidence>
<evidence type="ECO:0000256" key="10">
    <source>
        <dbReference type="ARBA" id="ARBA00030772"/>
    </source>
</evidence>
<dbReference type="STRING" id="47917.AV650_20955"/>
<sequence>MGAKAKKAVLLLACYLLLLGGHAPARVIQAFIPADMKVGGFSGSLWQGSLHQLSWRNVMLAKVNWQFTFSSWIPALEIELRDPQGLQGAGILRGWQDLQLHEWQLSVPADVVRQQLSLPLPITAQGELRLRLQQGEFSSAGCRSLAGGVVNWQHAQLATPLGALELANVQGQLSCDGKGALVLVLKQDSSHLSLTGRGTVGFDGRYQFNGQVRRGPILPETMRPLINQLGRANDQGQIPWQVQGRLL</sequence>
<name>A0A0F7HI01_SERFO</name>